<dbReference type="InterPro" id="IPR005467">
    <property type="entry name" value="His_kinase_dom"/>
</dbReference>
<dbReference type="CDD" id="cd00082">
    <property type="entry name" value="HisKA"/>
    <property type="match status" value="1"/>
</dbReference>
<dbReference type="SUPFAM" id="SSF47384">
    <property type="entry name" value="Homodimeric domain of signal transducing histidine kinase"/>
    <property type="match status" value="1"/>
</dbReference>
<gene>
    <name evidence="9" type="primary">yycG_3</name>
    <name evidence="9" type="ORF">BGLFYP119_01663</name>
</gene>
<evidence type="ECO:0000256" key="1">
    <source>
        <dbReference type="ARBA" id="ARBA00000085"/>
    </source>
</evidence>
<dbReference type="PROSITE" id="PS50109">
    <property type="entry name" value="HIS_KIN"/>
    <property type="match status" value="1"/>
</dbReference>
<dbReference type="EMBL" id="CACRST010000014">
    <property type="protein sequence ID" value="VYT06476.1"/>
    <property type="molecule type" value="Genomic_DNA"/>
</dbReference>
<dbReference type="InterPro" id="IPR003661">
    <property type="entry name" value="HisK_dim/P_dom"/>
</dbReference>
<dbReference type="EC" id="2.7.13.3" evidence="2"/>
<dbReference type="InterPro" id="IPR036097">
    <property type="entry name" value="HisK_dim/P_sf"/>
</dbReference>
<dbReference type="Pfam" id="PF02518">
    <property type="entry name" value="HATPase_c"/>
    <property type="match status" value="1"/>
</dbReference>
<dbReference type="PROSITE" id="PS51257">
    <property type="entry name" value="PROKAR_LIPOPROTEIN"/>
    <property type="match status" value="1"/>
</dbReference>
<evidence type="ECO:0000313" key="9">
    <source>
        <dbReference type="EMBL" id="VYT06476.1"/>
    </source>
</evidence>
<evidence type="ECO:0000256" key="6">
    <source>
        <dbReference type="ARBA" id="ARBA00023012"/>
    </source>
</evidence>
<accession>A0A6N2TSK8</accession>
<dbReference type="PANTHER" id="PTHR43711">
    <property type="entry name" value="TWO-COMPONENT HISTIDINE KINASE"/>
    <property type="match status" value="1"/>
</dbReference>
<dbReference type="PRINTS" id="PR00344">
    <property type="entry name" value="BCTRLSENSOR"/>
</dbReference>
<keyword evidence="6" id="KW-0902">Two-component regulatory system</keyword>
<dbReference type="CDD" id="cd00075">
    <property type="entry name" value="HATPase"/>
    <property type="match status" value="1"/>
</dbReference>
<evidence type="ECO:0000256" key="4">
    <source>
        <dbReference type="ARBA" id="ARBA00022679"/>
    </source>
</evidence>
<dbReference type="GO" id="GO:0000155">
    <property type="term" value="F:phosphorelay sensor kinase activity"/>
    <property type="evidence" value="ECO:0007669"/>
    <property type="project" value="InterPro"/>
</dbReference>
<dbReference type="InterPro" id="IPR003594">
    <property type="entry name" value="HATPase_dom"/>
</dbReference>
<dbReference type="AlphaFoldDB" id="A0A6N2TSK8"/>
<dbReference type="SMART" id="SM00387">
    <property type="entry name" value="HATPase_c"/>
    <property type="match status" value="1"/>
</dbReference>
<feature type="domain" description="Histidine kinase" evidence="8">
    <location>
        <begin position="211"/>
        <end position="425"/>
    </location>
</feature>
<dbReference type="FunFam" id="1.10.287.130:FF:000001">
    <property type="entry name" value="Two-component sensor histidine kinase"/>
    <property type="match status" value="1"/>
</dbReference>
<reference evidence="9" key="1">
    <citation type="submission" date="2019-11" db="EMBL/GenBank/DDBJ databases">
        <authorList>
            <person name="Feng L."/>
        </authorList>
    </citation>
    <scope>NUCLEOTIDE SEQUENCE</scope>
    <source>
        <strain evidence="9">BgluceraseaLFYP119</strain>
    </source>
</reference>
<name>A0A6N2TSK8_9FIRM</name>
<evidence type="ECO:0000256" key="2">
    <source>
        <dbReference type="ARBA" id="ARBA00012438"/>
    </source>
</evidence>
<keyword evidence="7" id="KW-0812">Transmembrane</keyword>
<dbReference type="PANTHER" id="PTHR43711:SF1">
    <property type="entry name" value="HISTIDINE KINASE 1"/>
    <property type="match status" value="1"/>
</dbReference>
<evidence type="ECO:0000256" key="7">
    <source>
        <dbReference type="SAM" id="Phobius"/>
    </source>
</evidence>
<keyword evidence="5 9" id="KW-0418">Kinase</keyword>
<keyword evidence="3" id="KW-0597">Phosphoprotein</keyword>
<dbReference type="Gene3D" id="3.30.565.10">
    <property type="entry name" value="Histidine kinase-like ATPase, C-terminal domain"/>
    <property type="match status" value="1"/>
</dbReference>
<feature type="transmembrane region" description="Helical" evidence="7">
    <location>
        <begin position="6"/>
        <end position="31"/>
    </location>
</feature>
<keyword evidence="7" id="KW-1133">Transmembrane helix</keyword>
<comment type="catalytic activity">
    <reaction evidence="1">
        <text>ATP + protein L-histidine = ADP + protein N-phospho-L-histidine.</text>
        <dbReference type="EC" id="2.7.13.3"/>
    </reaction>
</comment>
<evidence type="ECO:0000259" key="8">
    <source>
        <dbReference type="PROSITE" id="PS50109"/>
    </source>
</evidence>
<evidence type="ECO:0000256" key="5">
    <source>
        <dbReference type="ARBA" id="ARBA00022777"/>
    </source>
</evidence>
<dbReference type="RefSeq" id="WP_156353986.1">
    <property type="nucleotide sequence ID" value="NZ_CACRST010000014.1"/>
</dbReference>
<dbReference type="Pfam" id="PF00512">
    <property type="entry name" value="HisKA"/>
    <property type="match status" value="1"/>
</dbReference>
<dbReference type="InterPro" id="IPR004358">
    <property type="entry name" value="Sig_transdc_His_kin-like_C"/>
</dbReference>
<keyword evidence="7" id="KW-0472">Membrane</keyword>
<evidence type="ECO:0000256" key="3">
    <source>
        <dbReference type="ARBA" id="ARBA00022553"/>
    </source>
</evidence>
<dbReference type="Gene3D" id="1.10.287.130">
    <property type="match status" value="1"/>
</dbReference>
<proteinExistence type="predicted"/>
<organism evidence="9">
    <name type="scientific">Blautia glucerasea</name>
    <dbReference type="NCBI Taxonomy" id="536633"/>
    <lineage>
        <taxon>Bacteria</taxon>
        <taxon>Bacillati</taxon>
        <taxon>Bacillota</taxon>
        <taxon>Clostridia</taxon>
        <taxon>Lachnospirales</taxon>
        <taxon>Lachnospiraceae</taxon>
        <taxon>Blautia</taxon>
    </lineage>
</organism>
<sequence>MFRRLHIHMTLFSTLITGIILSLMAAACLFITESNIRQNHYTIFTNNAYSCISYLESQNVLSHRWIQQAQNNYHIHMQILDGQHPLFFDQLHKTSELKDVFSLAKKESKENHGLNLDSSGSAQALSKVAMFQIPGYYACTARIPKKQGSLHAVFLYSQKEQSSQIMRMRLLFLLAVLVAIFALAVFSWFFTRRMIRPLEQSRKEQNAFIAAASHELRSPLAVIQSSLSAISHASEEKADQFIAISLKECKRMTRLIQDMLSLSRSDNHTWVMNMAPCEVDTLLLETYEKYEIPAHEKGLSFSVQLPEEDLPSCILDKAKISQILSILIENALSYVPEDGVLCLSAKKEPGAIIISVSDNGPGIPDSEKEAVFQRFYRSDASRNDKNHFGLGLCIAKELALLHHGSLKVTDTPGGGATFLLKLFTS</sequence>
<dbReference type="SMART" id="SM00388">
    <property type="entry name" value="HisKA"/>
    <property type="match status" value="1"/>
</dbReference>
<keyword evidence="4 9" id="KW-0808">Transferase</keyword>
<dbReference type="InterPro" id="IPR050736">
    <property type="entry name" value="Sensor_HK_Regulatory"/>
</dbReference>
<dbReference type="SUPFAM" id="SSF55874">
    <property type="entry name" value="ATPase domain of HSP90 chaperone/DNA topoisomerase II/histidine kinase"/>
    <property type="match status" value="1"/>
</dbReference>
<feature type="transmembrane region" description="Helical" evidence="7">
    <location>
        <begin position="170"/>
        <end position="190"/>
    </location>
</feature>
<dbReference type="InterPro" id="IPR036890">
    <property type="entry name" value="HATPase_C_sf"/>
</dbReference>
<protein>
    <recommendedName>
        <fullName evidence="2">histidine kinase</fullName>
        <ecNumber evidence="2">2.7.13.3</ecNumber>
    </recommendedName>
</protein>